<dbReference type="Proteomes" id="UP000722459">
    <property type="component" value="Unassembled WGS sequence"/>
</dbReference>
<evidence type="ECO:0000256" key="8">
    <source>
        <dbReference type="ARBA" id="ARBA00023239"/>
    </source>
</evidence>
<evidence type="ECO:0000256" key="3">
    <source>
        <dbReference type="ARBA" id="ARBA00022691"/>
    </source>
</evidence>
<comment type="catalytic activity">
    <reaction evidence="9">
        <text>N(1)-methylguanosine(37) in tRNA(Phe) + pyruvate + S-adenosyl-L-methionine = 4-demethylwyosine(37) in tRNA(Phe) + 5'-deoxyadenosine + L-methionine + CO2 + H2O</text>
        <dbReference type="Rhea" id="RHEA:36347"/>
        <dbReference type="Rhea" id="RHEA-COMP:10164"/>
        <dbReference type="Rhea" id="RHEA-COMP:10165"/>
        <dbReference type="ChEBI" id="CHEBI:15361"/>
        <dbReference type="ChEBI" id="CHEBI:15377"/>
        <dbReference type="ChEBI" id="CHEBI:16526"/>
        <dbReference type="ChEBI" id="CHEBI:17319"/>
        <dbReference type="ChEBI" id="CHEBI:57844"/>
        <dbReference type="ChEBI" id="CHEBI:59789"/>
        <dbReference type="ChEBI" id="CHEBI:64315"/>
        <dbReference type="ChEBI" id="CHEBI:73542"/>
        <dbReference type="EC" id="4.1.3.44"/>
    </reaction>
</comment>
<sequence>MKVKELVQDFEKKKYGFAKEASIQVCEWNRDAIRTNGKEHCYKQDFYGADTTSCHQIAPTTFWCNNACVFCWRPKEYMGSKPPTLPKPKEMIEELIKKRAKLLSGFKGNEKVKLSTFDKALEQRHWAISLSGEPTLYKQLPELISYLKKRKGTETVFLVSNGQNPKMLLKLKETKSLPTQLYISMVAPEEKLYKSITKNKEKNGWKKYLKSLAMLKLLPTRTVIRFTLIKGKNDGEKTLGQLAEVLETVAADFVEIKAYMWIGMSRKRLVEENMPSFAYTKSTTKKLLKLMPSYKLENQKEISRILLFKNKKSKYKTKIIDR</sequence>
<dbReference type="SUPFAM" id="SSF102114">
    <property type="entry name" value="Radical SAM enzymes"/>
    <property type="match status" value="1"/>
</dbReference>
<evidence type="ECO:0000313" key="12">
    <source>
        <dbReference type="Proteomes" id="UP000722459"/>
    </source>
</evidence>
<keyword evidence="7" id="KW-0411">Iron-sulfur</keyword>
<accession>A0A8T5GDT5</accession>
<dbReference type="SFLD" id="SFLDG01067">
    <property type="entry name" value="SPASM/twitch_domain_containing"/>
    <property type="match status" value="1"/>
</dbReference>
<proteinExistence type="predicted"/>
<evidence type="ECO:0000256" key="7">
    <source>
        <dbReference type="ARBA" id="ARBA00023014"/>
    </source>
</evidence>
<evidence type="ECO:0000256" key="5">
    <source>
        <dbReference type="ARBA" id="ARBA00022723"/>
    </source>
</evidence>
<keyword evidence="3" id="KW-0949">S-adenosyl-L-methionine</keyword>
<dbReference type="InterPro" id="IPR034556">
    <property type="entry name" value="tRNA_wybutosine-synthase"/>
</dbReference>
<protein>
    <submittedName>
        <fullName evidence="11">4-demethylwyosine synthase TYW1</fullName>
    </submittedName>
</protein>
<keyword evidence="6" id="KW-0408">Iron</keyword>
<dbReference type="PROSITE" id="PS51918">
    <property type="entry name" value="RADICAL_SAM"/>
    <property type="match status" value="1"/>
</dbReference>
<evidence type="ECO:0000313" key="11">
    <source>
        <dbReference type="EMBL" id="MBT4869980.1"/>
    </source>
</evidence>
<dbReference type="Gene3D" id="3.20.20.70">
    <property type="entry name" value="Aldolase class I"/>
    <property type="match status" value="1"/>
</dbReference>
<organism evidence="11 12">
    <name type="scientific">Candidatus Iainarchaeum sp</name>
    <dbReference type="NCBI Taxonomy" id="3101447"/>
    <lineage>
        <taxon>Archaea</taxon>
        <taxon>Candidatus Iainarchaeota</taxon>
        <taxon>Candidatus Iainarchaeia</taxon>
        <taxon>Candidatus Iainarchaeales</taxon>
        <taxon>Candidatus Iainarchaeaceae</taxon>
        <taxon>Candidatus Iainarchaeum</taxon>
    </lineage>
</organism>
<dbReference type="Pfam" id="PF04055">
    <property type="entry name" value="Radical_SAM"/>
    <property type="match status" value="1"/>
</dbReference>
<keyword evidence="4" id="KW-0819">tRNA processing</keyword>
<evidence type="ECO:0000256" key="4">
    <source>
        <dbReference type="ARBA" id="ARBA00022694"/>
    </source>
</evidence>
<evidence type="ECO:0000256" key="9">
    <source>
        <dbReference type="ARBA" id="ARBA00049466"/>
    </source>
</evidence>
<dbReference type="GO" id="GO:0008033">
    <property type="term" value="P:tRNA processing"/>
    <property type="evidence" value="ECO:0007669"/>
    <property type="project" value="UniProtKB-KW"/>
</dbReference>
<comment type="cofactor">
    <cofactor evidence="1">
        <name>[4Fe-4S] cluster</name>
        <dbReference type="ChEBI" id="CHEBI:49883"/>
    </cofactor>
</comment>
<dbReference type="InterPro" id="IPR007197">
    <property type="entry name" value="rSAM"/>
</dbReference>
<evidence type="ECO:0000256" key="2">
    <source>
        <dbReference type="ARBA" id="ARBA00022485"/>
    </source>
</evidence>
<dbReference type="AlphaFoldDB" id="A0A8T5GDT5"/>
<dbReference type="PANTHER" id="PTHR13930:SF0">
    <property type="entry name" value="S-ADENOSYL-L-METHIONINE-DEPENDENT TRNA 4-DEMETHYLWYOSINE SYNTHASE TYW1-RELATED"/>
    <property type="match status" value="1"/>
</dbReference>
<feature type="domain" description="Radical SAM core" evidence="10">
    <location>
        <begin position="47"/>
        <end position="297"/>
    </location>
</feature>
<keyword evidence="2" id="KW-0004">4Fe-4S</keyword>
<name>A0A8T5GDT5_9ARCH</name>
<dbReference type="GO" id="GO:0102521">
    <property type="term" value="F:tRNA-4-demethylwyosine synthase activity"/>
    <property type="evidence" value="ECO:0007669"/>
    <property type="project" value="UniProtKB-EC"/>
</dbReference>
<dbReference type="InterPro" id="IPR058240">
    <property type="entry name" value="rSAM_sf"/>
</dbReference>
<evidence type="ECO:0000256" key="1">
    <source>
        <dbReference type="ARBA" id="ARBA00001966"/>
    </source>
</evidence>
<gene>
    <name evidence="11" type="ORF">HON47_00200</name>
</gene>
<dbReference type="PANTHER" id="PTHR13930">
    <property type="entry name" value="S-ADENOSYL-L-METHIONINE-DEPENDENT TRNA 4-DEMETHYLWYOSINE SYNTHASE"/>
    <property type="match status" value="1"/>
</dbReference>
<reference evidence="11" key="1">
    <citation type="journal article" date="2021" name="ISME J.">
        <title>Mercury methylation by metabolically versatile and cosmopolitan marine bacteria.</title>
        <authorList>
            <person name="Lin H."/>
            <person name="Ascher D.B."/>
            <person name="Myung Y."/>
            <person name="Lamborg C.H."/>
            <person name="Hallam S.J."/>
            <person name="Gionfriddo C.M."/>
            <person name="Holt K.E."/>
            <person name="Moreau J.W."/>
        </authorList>
    </citation>
    <scope>NUCLEOTIDE SEQUENCE</scope>
    <source>
        <strain evidence="11">SI075_bin30</strain>
    </source>
</reference>
<dbReference type="GO" id="GO:0046872">
    <property type="term" value="F:metal ion binding"/>
    <property type="evidence" value="ECO:0007669"/>
    <property type="project" value="UniProtKB-KW"/>
</dbReference>
<keyword evidence="5" id="KW-0479">Metal-binding</keyword>
<dbReference type="InterPro" id="IPR013785">
    <property type="entry name" value="Aldolase_TIM"/>
</dbReference>
<keyword evidence="8" id="KW-0456">Lyase</keyword>
<dbReference type="GO" id="GO:0051539">
    <property type="term" value="F:4 iron, 4 sulfur cluster binding"/>
    <property type="evidence" value="ECO:0007669"/>
    <property type="project" value="UniProtKB-KW"/>
</dbReference>
<dbReference type="Pfam" id="PF08608">
    <property type="entry name" value="Wyosine_form"/>
    <property type="match status" value="1"/>
</dbReference>
<dbReference type="SFLD" id="SFLDS00029">
    <property type="entry name" value="Radical_SAM"/>
    <property type="match status" value="1"/>
</dbReference>
<comment type="caution">
    <text evidence="11">The sequence shown here is derived from an EMBL/GenBank/DDBJ whole genome shotgun (WGS) entry which is preliminary data.</text>
</comment>
<dbReference type="EMBL" id="JABJNZ010000008">
    <property type="protein sequence ID" value="MBT4869980.1"/>
    <property type="molecule type" value="Genomic_DNA"/>
</dbReference>
<dbReference type="CDD" id="cd01335">
    <property type="entry name" value="Radical_SAM"/>
    <property type="match status" value="1"/>
</dbReference>
<evidence type="ECO:0000256" key="6">
    <source>
        <dbReference type="ARBA" id="ARBA00023004"/>
    </source>
</evidence>
<dbReference type="InterPro" id="IPR013917">
    <property type="entry name" value="tRNA_wybutosine-synth"/>
</dbReference>
<evidence type="ECO:0000259" key="10">
    <source>
        <dbReference type="PROSITE" id="PS51918"/>
    </source>
</evidence>